<reference evidence="2" key="1">
    <citation type="submission" date="2023-03" db="EMBL/GenBank/DDBJ databases">
        <title>Massive genome expansion in bonnet fungi (Mycena s.s.) driven by repeated elements and novel gene families across ecological guilds.</title>
        <authorList>
            <consortium name="Lawrence Berkeley National Laboratory"/>
            <person name="Harder C.B."/>
            <person name="Miyauchi S."/>
            <person name="Viragh M."/>
            <person name="Kuo A."/>
            <person name="Thoen E."/>
            <person name="Andreopoulos B."/>
            <person name="Lu D."/>
            <person name="Skrede I."/>
            <person name="Drula E."/>
            <person name="Henrissat B."/>
            <person name="Morin E."/>
            <person name="Kohler A."/>
            <person name="Barry K."/>
            <person name="LaButti K."/>
            <person name="Morin E."/>
            <person name="Salamov A."/>
            <person name="Lipzen A."/>
            <person name="Mereny Z."/>
            <person name="Hegedus B."/>
            <person name="Baldrian P."/>
            <person name="Stursova M."/>
            <person name="Weitz H."/>
            <person name="Taylor A."/>
            <person name="Grigoriev I.V."/>
            <person name="Nagy L.G."/>
            <person name="Martin F."/>
            <person name="Kauserud H."/>
        </authorList>
    </citation>
    <scope>NUCLEOTIDE SEQUENCE</scope>
    <source>
        <strain evidence="2">CBHHK002</strain>
    </source>
</reference>
<feature type="compositionally biased region" description="Basic and acidic residues" evidence="1">
    <location>
        <begin position="441"/>
        <end position="452"/>
    </location>
</feature>
<protein>
    <submittedName>
        <fullName evidence="2">Uncharacterized protein</fullName>
    </submittedName>
</protein>
<dbReference type="EMBL" id="JARIHO010000030">
    <property type="protein sequence ID" value="KAJ7336993.1"/>
    <property type="molecule type" value="Genomic_DNA"/>
</dbReference>
<evidence type="ECO:0000313" key="3">
    <source>
        <dbReference type="Proteomes" id="UP001218218"/>
    </source>
</evidence>
<feature type="compositionally biased region" description="Low complexity" evidence="1">
    <location>
        <begin position="506"/>
        <end position="535"/>
    </location>
</feature>
<keyword evidence="3" id="KW-1185">Reference proteome</keyword>
<dbReference type="AlphaFoldDB" id="A0AAD6ZSH3"/>
<feature type="compositionally biased region" description="Acidic residues" evidence="1">
    <location>
        <begin position="63"/>
        <end position="73"/>
    </location>
</feature>
<feature type="region of interest" description="Disordered" evidence="1">
    <location>
        <begin position="1"/>
        <end position="73"/>
    </location>
</feature>
<feature type="region of interest" description="Disordered" evidence="1">
    <location>
        <begin position="98"/>
        <end position="126"/>
    </location>
</feature>
<feature type="region of interest" description="Disordered" evidence="1">
    <location>
        <begin position="441"/>
        <end position="629"/>
    </location>
</feature>
<organism evidence="2 3">
    <name type="scientific">Mycena albidolilacea</name>
    <dbReference type="NCBI Taxonomy" id="1033008"/>
    <lineage>
        <taxon>Eukaryota</taxon>
        <taxon>Fungi</taxon>
        <taxon>Dikarya</taxon>
        <taxon>Basidiomycota</taxon>
        <taxon>Agaricomycotina</taxon>
        <taxon>Agaricomycetes</taxon>
        <taxon>Agaricomycetidae</taxon>
        <taxon>Agaricales</taxon>
        <taxon>Marasmiineae</taxon>
        <taxon>Mycenaceae</taxon>
        <taxon>Mycena</taxon>
    </lineage>
</organism>
<proteinExistence type="predicted"/>
<feature type="compositionally biased region" description="Gly residues" evidence="1">
    <location>
        <begin position="29"/>
        <end position="49"/>
    </location>
</feature>
<feature type="compositionally biased region" description="Basic and acidic residues" evidence="1">
    <location>
        <begin position="540"/>
        <end position="549"/>
    </location>
</feature>
<name>A0AAD6ZSH3_9AGAR</name>
<comment type="caution">
    <text evidence="2">The sequence shown here is derived from an EMBL/GenBank/DDBJ whole genome shotgun (WGS) entry which is preliminary data.</text>
</comment>
<feature type="compositionally biased region" description="Basic and acidic residues" evidence="1">
    <location>
        <begin position="588"/>
        <end position="609"/>
    </location>
</feature>
<feature type="compositionally biased region" description="Low complexity" evidence="1">
    <location>
        <begin position="15"/>
        <end position="28"/>
    </location>
</feature>
<evidence type="ECO:0000313" key="2">
    <source>
        <dbReference type="EMBL" id="KAJ7336993.1"/>
    </source>
</evidence>
<sequence length="629" mass="69602">MDLDESVVDQPGKNGAAAAPASVGDAAASGGGGAASSGGGAASGGGGTTGAPSSGGRAVSVIEPDDGDENWVDEDSLAGLASTHRSRNPLAPLIRARPKAKRVRGPNTRATERKRRKSKAQRGRALAHDLWKAHEDRDKLAEELAETHGMKVKEVKRRLNSGSAFKQKRKTSSYNATVALVMEELNEVFENAGQDTESACIQILFRDVRQMLKEDPSLGEKFTEQEIEERRMELKQKKLLRSMGVRASTKAAVLDSKWVMENLAREMTDLAERANMVGFAMFARGDLHDQGIPTSIESRGALKFFRDVFQKSPEDVLALFEMWAVTKNKEGEGVTTLAELQKACGDMIRNGLQLITGKANIAMNFQNYIKTLVLGRSVGLLVWPDGVDFKRMGKQSSLAPLRILYDHLKDGRTKWVKLSRKQQDKIVEEFKEMVKEGKLEEKIRKGRSDKGGTHQIRNPRRRIYRRGGDSGPEQDEDEDEDENDDNENNDNSSEDEEEQPAHSKKPSAPVKKAPAAKKPTAPKKSSSSSTSGAKPSQKRGAVDHAEEPPKKKRQGNTDNGNSWPKKRKLREEEEEERPRKKKKPAALKRLEKQMSKGKEKLQEERERPKPRPIIKGKKGGPPGVRETES</sequence>
<dbReference type="Proteomes" id="UP001218218">
    <property type="component" value="Unassembled WGS sequence"/>
</dbReference>
<accession>A0AAD6ZSH3</accession>
<feature type="compositionally biased region" description="Basic residues" evidence="1">
    <location>
        <begin position="112"/>
        <end position="122"/>
    </location>
</feature>
<feature type="compositionally biased region" description="Acidic residues" evidence="1">
    <location>
        <begin position="472"/>
        <end position="498"/>
    </location>
</feature>
<evidence type="ECO:0000256" key="1">
    <source>
        <dbReference type="SAM" id="MobiDB-lite"/>
    </source>
</evidence>
<gene>
    <name evidence="2" type="ORF">DFH08DRAFT_813288</name>
</gene>